<protein>
    <submittedName>
        <fullName evidence="2">Uncharacterized protein</fullName>
    </submittedName>
</protein>
<gene>
    <name evidence="2" type="ORF">CANCADRAFT_104701</name>
</gene>
<feature type="compositionally biased region" description="Basic and acidic residues" evidence="1">
    <location>
        <begin position="223"/>
        <end position="235"/>
    </location>
</feature>
<evidence type="ECO:0000313" key="2">
    <source>
        <dbReference type="EMBL" id="ODV90286.1"/>
    </source>
</evidence>
<dbReference type="EMBL" id="KV453842">
    <property type="protein sequence ID" value="ODV90286.1"/>
    <property type="molecule type" value="Genomic_DNA"/>
</dbReference>
<evidence type="ECO:0000256" key="1">
    <source>
        <dbReference type="SAM" id="MobiDB-lite"/>
    </source>
</evidence>
<proteinExistence type="predicted"/>
<reference evidence="3" key="1">
    <citation type="submission" date="2016-02" db="EMBL/GenBank/DDBJ databases">
        <title>Comparative genomics of biotechnologically important yeasts.</title>
        <authorList>
            <consortium name="DOE Joint Genome Institute"/>
            <person name="Riley R."/>
            <person name="Haridas S."/>
            <person name="Wolfe K.H."/>
            <person name="Lopes M.R."/>
            <person name="Hittinger C.T."/>
            <person name="Goker M."/>
            <person name="Salamov A."/>
            <person name="Wisecaver J."/>
            <person name="Long T.M."/>
            <person name="Aerts A.L."/>
            <person name="Barry K."/>
            <person name="Choi C."/>
            <person name="Clum A."/>
            <person name="Coughlan A.Y."/>
            <person name="Deshpande S."/>
            <person name="Douglass A.P."/>
            <person name="Hanson S.J."/>
            <person name="Klenk H.-P."/>
            <person name="Labutti K."/>
            <person name="Lapidus A."/>
            <person name="Lindquist E."/>
            <person name="Lipzen A."/>
            <person name="Meier-Kolthoff J.P."/>
            <person name="Ohm R.A."/>
            <person name="Otillar R.P."/>
            <person name="Pangilinan J."/>
            <person name="Peng Y."/>
            <person name="Rokas A."/>
            <person name="Rosa C.A."/>
            <person name="Scheuner C."/>
            <person name="Sibirny A.A."/>
            <person name="Slot J.C."/>
            <person name="Stielow J.B."/>
            <person name="Sun H."/>
            <person name="Kurtzman C.P."/>
            <person name="Blackwell M."/>
            <person name="Jeffries T.W."/>
            <person name="Grigoriev I.V."/>
        </authorList>
    </citation>
    <scope>NUCLEOTIDE SEQUENCE [LARGE SCALE GENOMIC DNA]</scope>
    <source>
        <strain evidence="3">NRRL Y-17796</strain>
    </source>
</reference>
<dbReference type="Proteomes" id="UP000095023">
    <property type="component" value="Unassembled WGS sequence"/>
</dbReference>
<accession>A0A1E4TEV6</accession>
<evidence type="ECO:0000313" key="3">
    <source>
        <dbReference type="Proteomes" id="UP000095023"/>
    </source>
</evidence>
<dbReference type="OrthoDB" id="376826at2759"/>
<sequence length="253" mass="27000">MPSAFLAHVYSYPVVASTTEKIIAMGPVKDAIAKTSPIIDAIAARTAPFVQPVKPLLAKADKLGDSSLTKLDSFYPSVKAKIDSTEPIIVEKLTAVDGKVAPVIKPLNDSFEGIVTKYLPKEGAGQLTVESSTETYRTYLIILEAIKRIIPFLYSSAEFAQKKGTEVSAHVKEVYGSKLNEPKEKSFTAPVYASVATGVDVAGEVVTAVNGYIKSRRSSSEGLTEKNSSKLDKVLSEPPKITQATLAPAVPAN</sequence>
<organism evidence="2 3">
    <name type="scientific">Tortispora caseinolytica NRRL Y-17796</name>
    <dbReference type="NCBI Taxonomy" id="767744"/>
    <lineage>
        <taxon>Eukaryota</taxon>
        <taxon>Fungi</taxon>
        <taxon>Dikarya</taxon>
        <taxon>Ascomycota</taxon>
        <taxon>Saccharomycotina</taxon>
        <taxon>Trigonopsidomycetes</taxon>
        <taxon>Trigonopsidales</taxon>
        <taxon>Trigonopsidaceae</taxon>
        <taxon>Tortispora</taxon>
    </lineage>
</organism>
<dbReference type="Pfam" id="PF17316">
    <property type="entry name" value="Perilipin_2"/>
    <property type="match status" value="2"/>
</dbReference>
<dbReference type="AlphaFoldDB" id="A0A1E4TEV6"/>
<name>A0A1E4TEV6_9ASCO</name>
<feature type="region of interest" description="Disordered" evidence="1">
    <location>
        <begin position="216"/>
        <end position="236"/>
    </location>
</feature>
<keyword evidence="3" id="KW-1185">Reference proteome</keyword>